<dbReference type="AlphaFoldDB" id="A0A0K0DWK9"/>
<reference evidence="2" key="1">
    <citation type="submission" date="2015-08" db="UniProtKB">
        <authorList>
            <consortium name="WormBaseParasite"/>
        </authorList>
    </citation>
    <scope>IDENTIFICATION</scope>
</reference>
<dbReference type="WBParaSite" id="TCONS_00006209.p1">
    <property type="protein sequence ID" value="TCONS_00006209.p1"/>
    <property type="gene ID" value="XLOC_004379"/>
</dbReference>
<evidence type="ECO:0000313" key="3">
    <source>
        <dbReference type="WBParaSite" id="TCONS_00006209.p1"/>
    </source>
</evidence>
<sequence length="379" mass="44416">MEGHSIDHLSPVLSIQYYNNFINNRKFFELNKYENIINQFITATNLISNTENNLTISVKNFHLITSYIYQILTSKIDLILKVSILKFYYTLHKNISKDCPLFINDISIFKCLISLFIKSNINTLSNYVLDKSNTFNDSQIRVYAFKLYLKKLNKENINLILSQPTQFNGVIQLFQEKSSFFFQFLINPTKFSKSKKDISNILNVSEEMINMLDEYFNIITNNNNVYNNNIITNESIYIMIESTEIMLSTILGDSSIHEIFDSPNYTHQIKYNLYIIILIILKFSILIKNEEHILKYKESFENVTSILLKLCFIEGIPSACFDISYFKDYRSKLIQMKCILLSLQSKYSFLLITGDNYLYNENDEDTKNDIVNSMNTIES</sequence>
<dbReference type="WBParaSite" id="SSTP_0000162600.1">
    <property type="protein sequence ID" value="SSTP_0000162600.1"/>
    <property type="gene ID" value="SSTP_0000162600"/>
</dbReference>
<evidence type="ECO:0000313" key="1">
    <source>
        <dbReference type="Proteomes" id="UP000035681"/>
    </source>
</evidence>
<proteinExistence type="predicted"/>
<name>A0A0K0DWK9_STRER</name>
<organism evidence="2">
    <name type="scientific">Strongyloides stercoralis</name>
    <name type="common">Threadworm</name>
    <dbReference type="NCBI Taxonomy" id="6248"/>
    <lineage>
        <taxon>Eukaryota</taxon>
        <taxon>Metazoa</taxon>
        <taxon>Ecdysozoa</taxon>
        <taxon>Nematoda</taxon>
        <taxon>Chromadorea</taxon>
        <taxon>Rhabditida</taxon>
        <taxon>Tylenchina</taxon>
        <taxon>Panagrolaimomorpha</taxon>
        <taxon>Strongyloidoidea</taxon>
        <taxon>Strongyloididae</taxon>
        <taxon>Strongyloides</taxon>
    </lineage>
</organism>
<evidence type="ECO:0000313" key="2">
    <source>
        <dbReference type="WBParaSite" id="SSTP_0000162600.1"/>
    </source>
</evidence>
<accession>A0A0K0DWK9</accession>
<keyword evidence="1" id="KW-1185">Reference proteome</keyword>
<dbReference type="Proteomes" id="UP000035681">
    <property type="component" value="Unplaced"/>
</dbReference>
<protein>
    <submittedName>
        <fullName evidence="2 3">Uncharacterized protein</fullName>
    </submittedName>
</protein>